<name>A0A090WHM4_NONUL</name>
<proteinExistence type="predicted"/>
<evidence type="ECO:0000313" key="1">
    <source>
        <dbReference type="EMBL" id="GAL75748.1"/>
    </source>
</evidence>
<sequence>MKNKLLIIGHTWPEPQSTAAGTRMLQLIELFKDAGFTITFASASSRSIIAFNLPVLKLKKRLFY</sequence>
<organism evidence="1 2">
    <name type="scientific">Nonlabens ulvanivorans</name>
    <name type="common">Persicivirga ulvanivorans</name>
    <dbReference type="NCBI Taxonomy" id="906888"/>
    <lineage>
        <taxon>Bacteria</taxon>
        <taxon>Pseudomonadati</taxon>
        <taxon>Bacteroidota</taxon>
        <taxon>Flavobacteriia</taxon>
        <taxon>Flavobacteriales</taxon>
        <taxon>Flavobacteriaceae</taxon>
        <taxon>Nonlabens</taxon>
    </lineage>
</organism>
<evidence type="ECO:0008006" key="3">
    <source>
        <dbReference type="Google" id="ProtNLM"/>
    </source>
</evidence>
<comment type="caution">
    <text evidence="1">The sequence shown here is derived from an EMBL/GenBank/DDBJ whole genome shotgun (WGS) entry which is preliminary data.</text>
</comment>
<reference evidence="1 2" key="1">
    <citation type="journal article" date="2014" name="Genome Announc.">
        <title>Draft Genome Sequences of Marine Flavobacterium Nonlabens Strains NR17, NR24, NR27, NR32, NR33, and Ara13.</title>
        <authorList>
            <person name="Nakanishi M."/>
            <person name="Meirelles P."/>
            <person name="Suzuki R."/>
            <person name="Takatani N."/>
            <person name="Mino S."/>
            <person name="Suda W."/>
            <person name="Oshima K."/>
            <person name="Hattori M."/>
            <person name="Ohkuma M."/>
            <person name="Hosokawa M."/>
            <person name="Miyashita K."/>
            <person name="Thompson F.L."/>
            <person name="Niwa A."/>
            <person name="Sawabe T."/>
            <person name="Sawabe T."/>
        </authorList>
    </citation>
    <scope>NUCLEOTIDE SEQUENCE [LARGE SCALE GENOMIC DNA]</scope>
    <source>
        <strain evidence="2">JCM19275</strain>
    </source>
</reference>
<dbReference type="AlphaFoldDB" id="A0A090WHM4"/>
<accession>A0A090WHM4</accession>
<evidence type="ECO:0000313" key="2">
    <source>
        <dbReference type="Proteomes" id="UP000029647"/>
    </source>
</evidence>
<dbReference type="EMBL" id="BBNT01000006">
    <property type="protein sequence ID" value="GAL75748.1"/>
    <property type="molecule type" value="Genomic_DNA"/>
</dbReference>
<protein>
    <recommendedName>
        <fullName evidence="3">Glycosyltransferase</fullName>
    </recommendedName>
</protein>
<gene>
    <name evidence="1" type="ORF">JCM19275_1631</name>
</gene>
<dbReference type="Proteomes" id="UP000029647">
    <property type="component" value="Unassembled WGS sequence"/>
</dbReference>